<sequence length="439" mass="49527">MNKFSLFIMMLCASLCPLGVYAQEVAWHIMSIEDMFALADRNSKSLRPYATGICEAREGVRIAGNARLPEIEAALSFSYLGDALLIDRNFSNGTNAPMPHLGNNFSVEASQVVYAGGSITNSIAIARLQEKMARLDLDAGRDKVRFLLIGYYLDLFKQQNMLQVYEKNIEQTKQVIEELRAKECEGIVLKNDITRYELLLANLELTRTQIENTISILNSNLTTTLGLPEDARIQPDTTILSKALPIENKENWTNTAYANSPVLKQMLLTVEMSKHQQKITRSEQIPQIALFAGNKLDGPITIEVPPINKNLNYWYVGVGVKYNFSSLFKTSKSIARDKFTVRRNTEQYNDAKEQAGLAVNAAQVKYMETYVELNTQQKSVELANQNYAVIHDRYKNDMALITDMLDASNSKLEAELQLVNARINIVFNFYKLLYISGTI</sequence>
<dbReference type="InterPro" id="IPR003423">
    <property type="entry name" value="OMP_efflux"/>
</dbReference>
<dbReference type="AlphaFoldDB" id="A0A642KTK3"/>
<dbReference type="GO" id="GO:0015288">
    <property type="term" value="F:porin activity"/>
    <property type="evidence" value="ECO:0007669"/>
    <property type="project" value="TreeGrafter"/>
</dbReference>
<evidence type="ECO:0000256" key="7">
    <source>
        <dbReference type="ARBA" id="ARBA00023237"/>
    </source>
</evidence>
<accession>A0A642KTK3</accession>
<dbReference type="Proteomes" id="UP000436803">
    <property type="component" value="Unassembled WGS sequence"/>
</dbReference>
<gene>
    <name evidence="10" type="ORF">F2Z29_05535</name>
</gene>
<evidence type="ECO:0000256" key="8">
    <source>
        <dbReference type="SAM" id="Coils"/>
    </source>
</evidence>
<evidence type="ECO:0000256" key="5">
    <source>
        <dbReference type="ARBA" id="ARBA00022692"/>
    </source>
</evidence>
<dbReference type="GO" id="GO:0015562">
    <property type="term" value="F:efflux transmembrane transporter activity"/>
    <property type="evidence" value="ECO:0007669"/>
    <property type="project" value="InterPro"/>
</dbReference>
<evidence type="ECO:0000256" key="4">
    <source>
        <dbReference type="ARBA" id="ARBA00022452"/>
    </source>
</evidence>
<evidence type="ECO:0000313" key="10">
    <source>
        <dbReference type="EMBL" id="KAA5177138.1"/>
    </source>
</evidence>
<reference evidence="10 11" key="1">
    <citation type="journal article" date="2019" name="Nat. Med.">
        <title>A library of human gut bacterial isolates paired with longitudinal multiomics data enables mechanistic microbiome research.</title>
        <authorList>
            <person name="Poyet M."/>
            <person name="Groussin M."/>
            <person name="Gibbons S.M."/>
            <person name="Avila-Pacheco J."/>
            <person name="Jiang X."/>
            <person name="Kearney S.M."/>
            <person name="Perrotta A.R."/>
            <person name="Berdy B."/>
            <person name="Zhao S."/>
            <person name="Lieberman T.D."/>
            <person name="Swanson P.K."/>
            <person name="Smith M."/>
            <person name="Roesemann S."/>
            <person name="Alexander J.E."/>
            <person name="Rich S.A."/>
            <person name="Livny J."/>
            <person name="Vlamakis H."/>
            <person name="Clish C."/>
            <person name="Bullock K."/>
            <person name="Deik A."/>
            <person name="Scott J."/>
            <person name="Pierce K.A."/>
            <person name="Xavier R.J."/>
            <person name="Alm E.J."/>
        </authorList>
    </citation>
    <scope>NUCLEOTIDE SEQUENCE [LARGE SCALE GENOMIC DNA]</scope>
    <source>
        <strain evidence="10 11">BIOML-A7</strain>
    </source>
</reference>
<feature type="coiled-coil region" evidence="8">
    <location>
        <begin position="162"/>
        <end position="220"/>
    </location>
</feature>
<evidence type="ECO:0000313" key="11">
    <source>
        <dbReference type="Proteomes" id="UP000436803"/>
    </source>
</evidence>
<dbReference type="Gene3D" id="1.20.1600.10">
    <property type="entry name" value="Outer membrane efflux proteins (OEP)"/>
    <property type="match status" value="1"/>
</dbReference>
<dbReference type="GO" id="GO:0009279">
    <property type="term" value="C:cell outer membrane"/>
    <property type="evidence" value="ECO:0007669"/>
    <property type="project" value="UniProtKB-SubCell"/>
</dbReference>
<dbReference type="Pfam" id="PF02321">
    <property type="entry name" value="OEP"/>
    <property type="match status" value="1"/>
</dbReference>
<evidence type="ECO:0000256" key="1">
    <source>
        <dbReference type="ARBA" id="ARBA00004442"/>
    </source>
</evidence>
<keyword evidence="5" id="KW-0812">Transmembrane</keyword>
<feature type="chain" id="PRO_5033032789" evidence="9">
    <location>
        <begin position="23"/>
        <end position="439"/>
    </location>
</feature>
<dbReference type="GO" id="GO:1990281">
    <property type="term" value="C:efflux pump complex"/>
    <property type="evidence" value="ECO:0007669"/>
    <property type="project" value="TreeGrafter"/>
</dbReference>
<comment type="similarity">
    <text evidence="2">Belongs to the outer membrane factor (OMF) (TC 1.B.17) family.</text>
</comment>
<dbReference type="SUPFAM" id="SSF56954">
    <property type="entry name" value="Outer membrane efflux proteins (OEP)"/>
    <property type="match status" value="1"/>
</dbReference>
<evidence type="ECO:0000256" key="9">
    <source>
        <dbReference type="SAM" id="SignalP"/>
    </source>
</evidence>
<dbReference type="InterPro" id="IPR051906">
    <property type="entry name" value="TolC-like"/>
</dbReference>
<evidence type="ECO:0000256" key="6">
    <source>
        <dbReference type="ARBA" id="ARBA00023136"/>
    </source>
</evidence>
<keyword evidence="7" id="KW-0998">Cell outer membrane</keyword>
<comment type="caution">
    <text evidence="10">The sequence shown here is derived from an EMBL/GenBank/DDBJ whole genome shotgun (WGS) entry which is preliminary data.</text>
</comment>
<protein>
    <submittedName>
        <fullName evidence="10">TolC family protein</fullName>
    </submittedName>
</protein>
<evidence type="ECO:0000256" key="2">
    <source>
        <dbReference type="ARBA" id="ARBA00007613"/>
    </source>
</evidence>
<evidence type="ECO:0000256" key="3">
    <source>
        <dbReference type="ARBA" id="ARBA00022448"/>
    </source>
</evidence>
<feature type="signal peptide" evidence="9">
    <location>
        <begin position="1"/>
        <end position="22"/>
    </location>
</feature>
<keyword evidence="6" id="KW-0472">Membrane</keyword>
<keyword evidence="8" id="KW-0175">Coiled coil</keyword>
<keyword evidence="3" id="KW-0813">Transport</keyword>
<dbReference type="EMBL" id="VWAW01000003">
    <property type="protein sequence ID" value="KAA5177138.1"/>
    <property type="molecule type" value="Genomic_DNA"/>
</dbReference>
<keyword evidence="4" id="KW-1134">Transmembrane beta strand</keyword>
<dbReference type="PANTHER" id="PTHR30026:SF23">
    <property type="entry name" value="TO APRF-PUTATIVE OUTER MEMBRANE EFFLUX PROTEIN OR SECRETED ALKALINE PHOSPHATASE-RELATED"/>
    <property type="match status" value="1"/>
</dbReference>
<proteinExistence type="inferred from homology"/>
<organism evidence="10 11">
    <name type="scientific">Bacteroides fragilis</name>
    <dbReference type="NCBI Taxonomy" id="817"/>
    <lineage>
        <taxon>Bacteria</taxon>
        <taxon>Pseudomonadati</taxon>
        <taxon>Bacteroidota</taxon>
        <taxon>Bacteroidia</taxon>
        <taxon>Bacteroidales</taxon>
        <taxon>Bacteroidaceae</taxon>
        <taxon>Bacteroides</taxon>
    </lineage>
</organism>
<comment type="subcellular location">
    <subcellularLocation>
        <location evidence="1">Cell outer membrane</location>
    </subcellularLocation>
</comment>
<dbReference type="PANTHER" id="PTHR30026">
    <property type="entry name" value="OUTER MEMBRANE PROTEIN TOLC"/>
    <property type="match status" value="1"/>
</dbReference>
<keyword evidence="9" id="KW-0732">Signal</keyword>
<name>A0A642KTK3_BACFG</name>